<evidence type="ECO:0000256" key="2">
    <source>
        <dbReference type="ARBA" id="ARBA00022692"/>
    </source>
</evidence>
<proteinExistence type="predicted"/>
<dbReference type="PANTHER" id="PTHR31162:SF0">
    <property type="entry name" value="MALIC ACID TRANSPORT PROTEIN"/>
    <property type="match status" value="1"/>
</dbReference>
<feature type="transmembrane region" description="Helical" evidence="5">
    <location>
        <begin position="485"/>
        <end position="506"/>
    </location>
</feature>
<evidence type="ECO:0000313" key="7">
    <source>
        <dbReference type="Proteomes" id="UP001313282"/>
    </source>
</evidence>
<gene>
    <name evidence="6" type="ORF">TWF718_003588</name>
</gene>
<feature type="transmembrane region" description="Helical" evidence="5">
    <location>
        <begin position="207"/>
        <end position="226"/>
    </location>
</feature>
<keyword evidence="7" id="KW-1185">Reference proteome</keyword>
<reference evidence="6 7" key="1">
    <citation type="submission" date="2019-10" db="EMBL/GenBank/DDBJ databases">
        <authorList>
            <person name="Palmer J.M."/>
        </authorList>
    </citation>
    <scope>NUCLEOTIDE SEQUENCE [LARGE SCALE GENOMIC DNA]</scope>
    <source>
        <strain evidence="6 7">TWF718</strain>
    </source>
</reference>
<feature type="transmembrane region" description="Helical" evidence="5">
    <location>
        <begin position="287"/>
        <end position="306"/>
    </location>
</feature>
<keyword evidence="3 5" id="KW-1133">Transmembrane helix</keyword>
<feature type="transmembrane region" description="Helical" evidence="5">
    <location>
        <begin position="318"/>
        <end position="338"/>
    </location>
</feature>
<keyword evidence="4 5" id="KW-0472">Membrane</keyword>
<organism evidence="6 7">
    <name type="scientific">Orbilia javanica</name>
    <dbReference type="NCBI Taxonomy" id="47235"/>
    <lineage>
        <taxon>Eukaryota</taxon>
        <taxon>Fungi</taxon>
        <taxon>Dikarya</taxon>
        <taxon>Ascomycota</taxon>
        <taxon>Pezizomycotina</taxon>
        <taxon>Orbiliomycetes</taxon>
        <taxon>Orbiliales</taxon>
        <taxon>Orbiliaceae</taxon>
        <taxon>Orbilia</taxon>
    </lineage>
</organism>
<comment type="caution">
    <text evidence="6">The sequence shown here is derived from an EMBL/GenBank/DDBJ whole genome shotgun (WGS) entry which is preliminary data.</text>
</comment>
<dbReference type="EMBL" id="JAVHNR010000002">
    <property type="protein sequence ID" value="KAK6350396.1"/>
    <property type="molecule type" value="Genomic_DNA"/>
</dbReference>
<evidence type="ECO:0000256" key="3">
    <source>
        <dbReference type="ARBA" id="ARBA00022989"/>
    </source>
</evidence>
<comment type="subcellular location">
    <subcellularLocation>
        <location evidence="1">Membrane</location>
        <topology evidence="1">Multi-pass membrane protein</topology>
    </subcellularLocation>
</comment>
<feature type="transmembrane region" description="Helical" evidence="5">
    <location>
        <begin position="394"/>
        <end position="415"/>
    </location>
</feature>
<dbReference type="InterPro" id="IPR030185">
    <property type="entry name" value="Mae1"/>
</dbReference>
<feature type="transmembrane region" description="Helical" evidence="5">
    <location>
        <begin position="246"/>
        <end position="267"/>
    </location>
</feature>
<dbReference type="PANTHER" id="PTHR31162">
    <property type="entry name" value="MALIC ACID TRANSPORT PROTEIN-RELATED"/>
    <property type="match status" value="1"/>
</dbReference>
<dbReference type="InterPro" id="IPR038665">
    <property type="entry name" value="Voltage-dep_anion_channel_sf"/>
</dbReference>
<feature type="transmembrane region" description="Helical" evidence="5">
    <location>
        <begin position="435"/>
        <end position="464"/>
    </location>
</feature>
<protein>
    <recommendedName>
        <fullName evidence="8">Malic acid transport protein</fullName>
    </recommendedName>
</protein>
<accession>A0AAN8RF00</accession>
<dbReference type="CDD" id="cd09317">
    <property type="entry name" value="TDT_Mae1_like"/>
    <property type="match status" value="1"/>
</dbReference>
<evidence type="ECO:0000256" key="5">
    <source>
        <dbReference type="SAM" id="Phobius"/>
    </source>
</evidence>
<dbReference type="Pfam" id="PF03595">
    <property type="entry name" value="SLAC1"/>
    <property type="match status" value="1"/>
</dbReference>
<dbReference type="AlphaFoldDB" id="A0AAN8RF00"/>
<evidence type="ECO:0000256" key="4">
    <source>
        <dbReference type="ARBA" id="ARBA00023136"/>
    </source>
</evidence>
<evidence type="ECO:0000313" key="6">
    <source>
        <dbReference type="EMBL" id="KAK6350396.1"/>
    </source>
</evidence>
<name>A0AAN8RF00_9PEZI</name>
<dbReference type="GO" id="GO:0015140">
    <property type="term" value="F:malate transmembrane transporter activity"/>
    <property type="evidence" value="ECO:0007669"/>
    <property type="project" value="InterPro"/>
</dbReference>
<feature type="transmembrane region" description="Helical" evidence="5">
    <location>
        <begin position="350"/>
        <end position="373"/>
    </location>
</feature>
<dbReference type="Gene3D" id="1.50.10.150">
    <property type="entry name" value="Voltage-dependent anion channel"/>
    <property type="match status" value="1"/>
</dbReference>
<feature type="transmembrane region" description="Helical" evidence="5">
    <location>
        <begin position="512"/>
        <end position="531"/>
    </location>
</feature>
<dbReference type="InterPro" id="IPR004695">
    <property type="entry name" value="SLAC1/Mae1/Ssu1/TehA"/>
</dbReference>
<evidence type="ECO:0000256" key="1">
    <source>
        <dbReference type="ARBA" id="ARBA00004141"/>
    </source>
</evidence>
<dbReference type="GO" id="GO:0016020">
    <property type="term" value="C:membrane"/>
    <property type="evidence" value="ECO:0007669"/>
    <property type="project" value="UniProtKB-SubCell"/>
</dbReference>
<dbReference type="Proteomes" id="UP001313282">
    <property type="component" value="Unassembled WGS sequence"/>
</dbReference>
<evidence type="ECO:0008006" key="8">
    <source>
        <dbReference type="Google" id="ProtNLM"/>
    </source>
</evidence>
<feature type="transmembrane region" description="Helical" evidence="5">
    <location>
        <begin position="176"/>
        <end position="195"/>
    </location>
</feature>
<keyword evidence="2 5" id="KW-0812">Transmembrane</keyword>
<sequence>MAPCFGSSLRIGSTATGLIIETLAFPAKTLNCVLENSKREWMCTNRQVPPCLERLDSRLYNPYHRVVVLHFRTPRDILNPRHGTWNLRLSLPDSSYPYRDVTSPAHILTLRRVRLRASPASSAMDGRSNVEIGAIAAILAPVLKLSADPFDLLEKSNKTPSQRNVPFKTRIHHFTWAWYLPVMGSGGIAVQLHLLPYRFQGLDTIGTIAFLISVAIFCLTSSGLLLRFLLWRNTLTNSIRHPTEGLFTATFLLSIATILINTCNYGVGHIGEPSHDNWLSKAIEVLFWVYTLISIVLAIALSYFIISRESHTPQAATPAWALPCFPAMLVGSVGSTVSRTLSTVPGNHGRVFPIIITSILLQGFGILISLMFITIFLKRLMLFRLPSPNLRPGMFMAVGPPGFTSFSIIALGRLGQTEFQPSDFGTSPNFNVGDAFYVTCLLTGMLFYGLAGWWLLVSATAVIAGATQKHVLRKKKVDFDFHLSWWAFLFPNTGFIGATILLGDIFSSTAVQWVGTALVAIECAVWLMLMAQTPLAVFRGRLMVPGKDEDADVEGFIKRDEVKRW</sequence>